<accession>A0ABU4AWC5</accession>
<evidence type="ECO:0000313" key="4">
    <source>
        <dbReference type="Proteomes" id="UP001185899"/>
    </source>
</evidence>
<feature type="compositionally biased region" description="Polar residues" evidence="1">
    <location>
        <begin position="28"/>
        <end position="41"/>
    </location>
</feature>
<feature type="region of interest" description="Disordered" evidence="1">
    <location>
        <begin position="25"/>
        <end position="60"/>
    </location>
</feature>
<keyword evidence="4" id="KW-1185">Reference proteome</keyword>
<feature type="chain" id="PRO_5046040080" description="Lipoprotein" evidence="2">
    <location>
        <begin position="22"/>
        <end position="198"/>
    </location>
</feature>
<dbReference type="EMBL" id="JAWLKE010000003">
    <property type="protein sequence ID" value="MDV6230533.1"/>
    <property type="molecule type" value="Genomic_DNA"/>
</dbReference>
<proteinExistence type="predicted"/>
<keyword evidence="2" id="KW-0732">Signal</keyword>
<evidence type="ECO:0008006" key="5">
    <source>
        <dbReference type="Google" id="ProtNLM"/>
    </source>
</evidence>
<feature type="signal peptide" evidence="2">
    <location>
        <begin position="1"/>
        <end position="21"/>
    </location>
</feature>
<sequence length="198" mass="20739">MKINRRTAVAVILTAATILTACGDESTDNGSDAPSIPAQQWTPGTPPPSGSDPTRTPAPAATALPDIAAGVDRQDPDSVATAALTVWFTWNTAVDAGPNDAAARTAPLLTSDYAREITSTTAQSSPGAQWLDWAACGAVLTPDLVADDEPVPPQTDSTAYRSYHVTQRIDGAPVSERVVAMILRRGSDGWEVSRIQDK</sequence>
<dbReference type="PROSITE" id="PS51257">
    <property type="entry name" value="PROKAR_LIPOPROTEIN"/>
    <property type="match status" value="1"/>
</dbReference>
<organism evidence="3 4">
    <name type="scientific">Rhodococcus cercidiphylli</name>
    <dbReference type="NCBI Taxonomy" id="489916"/>
    <lineage>
        <taxon>Bacteria</taxon>
        <taxon>Bacillati</taxon>
        <taxon>Actinomycetota</taxon>
        <taxon>Actinomycetes</taxon>
        <taxon>Mycobacteriales</taxon>
        <taxon>Nocardiaceae</taxon>
        <taxon>Rhodococcus</taxon>
    </lineage>
</organism>
<dbReference type="Proteomes" id="UP001185899">
    <property type="component" value="Unassembled WGS sequence"/>
</dbReference>
<evidence type="ECO:0000256" key="2">
    <source>
        <dbReference type="SAM" id="SignalP"/>
    </source>
</evidence>
<evidence type="ECO:0000313" key="3">
    <source>
        <dbReference type="EMBL" id="MDV6230533.1"/>
    </source>
</evidence>
<name>A0ABU4AWC5_9NOCA</name>
<protein>
    <recommendedName>
        <fullName evidence="5">Lipoprotein</fullName>
    </recommendedName>
</protein>
<gene>
    <name evidence="3" type="ORF">R3P95_08235</name>
</gene>
<dbReference type="RefSeq" id="WP_317547969.1">
    <property type="nucleotide sequence ID" value="NZ_JAWLKE010000003.1"/>
</dbReference>
<comment type="caution">
    <text evidence="3">The sequence shown here is derived from an EMBL/GenBank/DDBJ whole genome shotgun (WGS) entry which is preliminary data.</text>
</comment>
<feature type="compositionally biased region" description="Low complexity" evidence="1">
    <location>
        <begin position="51"/>
        <end position="60"/>
    </location>
</feature>
<evidence type="ECO:0000256" key="1">
    <source>
        <dbReference type="SAM" id="MobiDB-lite"/>
    </source>
</evidence>
<reference evidence="3 4" key="1">
    <citation type="submission" date="2023-10" db="EMBL/GenBank/DDBJ databases">
        <title>Development of a sustainable strategy for remediation of hydrocarbon-contaminated territories based on the waste exchange concept.</title>
        <authorList>
            <person name="Krivoruchko A."/>
        </authorList>
    </citation>
    <scope>NUCLEOTIDE SEQUENCE [LARGE SCALE GENOMIC DNA]</scope>
    <source>
        <strain evidence="3 4">IEGM 1322</strain>
    </source>
</reference>